<feature type="non-terminal residue" evidence="1">
    <location>
        <position position="1"/>
    </location>
</feature>
<organism evidence="1">
    <name type="scientific">marine sediment metagenome</name>
    <dbReference type="NCBI Taxonomy" id="412755"/>
    <lineage>
        <taxon>unclassified sequences</taxon>
        <taxon>metagenomes</taxon>
        <taxon>ecological metagenomes</taxon>
    </lineage>
</organism>
<proteinExistence type="predicted"/>
<dbReference type="EMBL" id="BARW01035319">
    <property type="protein sequence ID" value="GAJ19451.1"/>
    <property type="molecule type" value="Genomic_DNA"/>
</dbReference>
<name>X1VRB2_9ZZZZ</name>
<protein>
    <submittedName>
        <fullName evidence="1">Uncharacterized protein</fullName>
    </submittedName>
</protein>
<accession>X1VRB2</accession>
<sequence length="224" mass="25389">VSTKTKKKSPLTSTKDVDAIITITCGDVAENHIGNQQIGHLVAKGQGFKLQDLQKASRKFKNMGYKVEIFDLNKGLDGVEINGKQVTAEPAHIMVIRNGVEALIGSGKIKDFYNQLVVLDWDKKFWDARRKKVLNKHARHNLCFSKKSQDPDYKSGKGRIVAYDQVPHFQEMMSQLPNFFGKKAKTLQAEGNKYFNKKKTGIGYHGDTERRKVIAWRLGERGLR</sequence>
<comment type="caution">
    <text evidence="1">The sequence shown here is derived from an EMBL/GenBank/DDBJ whole genome shotgun (WGS) entry which is preliminary data.</text>
</comment>
<dbReference type="AlphaFoldDB" id="X1VRB2"/>
<feature type="non-terminal residue" evidence="1">
    <location>
        <position position="224"/>
    </location>
</feature>
<gene>
    <name evidence="1" type="ORF">S12H4_55114</name>
</gene>
<reference evidence="1" key="1">
    <citation type="journal article" date="2014" name="Front. Microbiol.">
        <title>High frequency of phylogenetically diverse reductive dehalogenase-homologous genes in deep subseafloor sedimentary metagenomes.</title>
        <authorList>
            <person name="Kawai M."/>
            <person name="Futagami T."/>
            <person name="Toyoda A."/>
            <person name="Takaki Y."/>
            <person name="Nishi S."/>
            <person name="Hori S."/>
            <person name="Arai W."/>
            <person name="Tsubouchi T."/>
            <person name="Morono Y."/>
            <person name="Uchiyama I."/>
            <person name="Ito T."/>
            <person name="Fujiyama A."/>
            <person name="Inagaki F."/>
            <person name="Takami H."/>
        </authorList>
    </citation>
    <scope>NUCLEOTIDE SEQUENCE</scope>
    <source>
        <strain evidence="1">Expedition CK06-06</strain>
    </source>
</reference>
<evidence type="ECO:0000313" key="1">
    <source>
        <dbReference type="EMBL" id="GAJ19451.1"/>
    </source>
</evidence>